<evidence type="ECO:0000313" key="1">
    <source>
        <dbReference type="EMBL" id="JAH63446.1"/>
    </source>
</evidence>
<proteinExistence type="predicted"/>
<accession>A0A0E9UC93</accession>
<sequence length="35" mass="4234">MKEKCYNMSYHKGHSYHKYSNCIVIALDDQTCFFQ</sequence>
<reference evidence="1" key="1">
    <citation type="submission" date="2014-11" db="EMBL/GenBank/DDBJ databases">
        <authorList>
            <person name="Amaro Gonzalez C."/>
        </authorList>
    </citation>
    <scope>NUCLEOTIDE SEQUENCE</scope>
</reference>
<organism evidence="1">
    <name type="scientific">Anguilla anguilla</name>
    <name type="common">European freshwater eel</name>
    <name type="synonym">Muraena anguilla</name>
    <dbReference type="NCBI Taxonomy" id="7936"/>
    <lineage>
        <taxon>Eukaryota</taxon>
        <taxon>Metazoa</taxon>
        <taxon>Chordata</taxon>
        <taxon>Craniata</taxon>
        <taxon>Vertebrata</taxon>
        <taxon>Euteleostomi</taxon>
        <taxon>Actinopterygii</taxon>
        <taxon>Neopterygii</taxon>
        <taxon>Teleostei</taxon>
        <taxon>Anguilliformes</taxon>
        <taxon>Anguillidae</taxon>
        <taxon>Anguilla</taxon>
    </lineage>
</organism>
<dbReference type="AlphaFoldDB" id="A0A0E9UC93"/>
<dbReference type="EMBL" id="GBXM01045131">
    <property type="protein sequence ID" value="JAH63446.1"/>
    <property type="molecule type" value="Transcribed_RNA"/>
</dbReference>
<reference evidence="1" key="2">
    <citation type="journal article" date="2015" name="Fish Shellfish Immunol.">
        <title>Early steps in the European eel (Anguilla anguilla)-Vibrio vulnificus interaction in the gills: Role of the RtxA13 toxin.</title>
        <authorList>
            <person name="Callol A."/>
            <person name="Pajuelo D."/>
            <person name="Ebbesson L."/>
            <person name="Teles M."/>
            <person name="MacKenzie S."/>
            <person name="Amaro C."/>
        </authorList>
    </citation>
    <scope>NUCLEOTIDE SEQUENCE</scope>
</reference>
<name>A0A0E9UC93_ANGAN</name>
<protein>
    <submittedName>
        <fullName evidence="1">Uncharacterized protein</fullName>
    </submittedName>
</protein>